<name>A0A2S6CMF1_9PEZI</name>
<keyword evidence="2" id="KW-1185">Reference proteome</keyword>
<proteinExistence type="predicted"/>
<dbReference type="OrthoDB" id="3650767at2759"/>
<accession>A0A2S6CMF1</accession>
<sequence>MNKRIPNDRIFDVLGSTDNTNGLIIADDEINAVKTRIWQGIKPQASHKLEKYVRDWIDKGEKPDPFLRALRATRAVFSYMDISEVEEKWRDLVQYVDQQLEIIVVIPAFARIEWGWSDFLSGRFLEDRSIKARDWMRVSIEYAYTPIEKAMKNKKKIDDLDEVVDILEALEKSIDDDMWLYVD</sequence>
<dbReference type="AlphaFoldDB" id="A0A2S6CMF1"/>
<dbReference type="EMBL" id="PNEN01000185">
    <property type="protein sequence ID" value="PPJ60891.1"/>
    <property type="molecule type" value="Genomic_DNA"/>
</dbReference>
<protein>
    <submittedName>
        <fullName evidence="1">Uncharacterized protein</fullName>
    </submittedName>
</protein>
<reference evidence="2" key="1">
    <citation type="journal article" date="2017" name="bioRxiv">
        <title>Conservation of a gene cluster reveals novel cercosporin biosynthetic mechanisms and extends production to the genus Colletotrichum.</title>
        <authorList>
            <person name="de Jonge R."/>
            <person name="Ebert M.K."/>
            <person name="Huitt-Roehl C.R."/>
            <person name="Pal P."/>
            <person name="Suttle J.C."/>
            <person name="Spanner R.E."/>
            <person name="Neubauer J.D."/>
            <person name="Jurick W.M.II."/>
            <person name="Stott K.A."/>
            <person name="Secor G.A."/>
            <person name="Thomma B.P.H.J."/>
            <person name="Van de Peer Y."/>
            <person name="Townsend C.A."/>
            <person name="Bolton M.D."/>
        </authorList>
    </citation>
    <scope>NUCLEOTIDE SEQUENCE [LARGE SCALE GENOMIC DNA]</scope>
    <source>
        <strain evidence="2">CBS538.71</strain>
    </source>
</reference>
<dbReference type="Proteomes" id="UP000237631">
    <property type="component" value="Unassembled WGS sequence"/>
</dbReference>
<organism evidence="1 2">
    <name type="scientific">Cercospora berteroae</name>
    <dbReference type="NCBI Taxonomy" id="357750"/>
    <lineage>
        <taxon>Eukaryota</taxon>
        <taxon>Fungi</taxon>
        <taxon>Dikarya</taxon>
        <taxon>Ascomycota</taxon>
        <taxon>Pezizomycotina</taxon>
        <taxon>Dothideomycetes</taxon>
        <taxon>Dothideomycetidae</taxon>
        <taxon>Mycosphaerellales</taxon>
        <taxon>Mycosphaerellaceae</taxon>
        <taxon>Cercospora</taxon>
    </lineage>
</organism>
<comment type="caution">
    <text evidence="1">The sequence shown here is derived from an EMBL/GenBank/DDBJ whole genome shotgun (WGS) entry which is preliminary data.</text>
</comment>
<evidence type="ECO:0000313" key="1">
    <source>
        <dbReference type="EMBL" id="PPJ60891.1"/>
    </source>
</evidence>
<evidence type="ECO:0000313" key="2">
    <source>
        <dbReference type="Proteomes" id="UP000237631"/>
    </source>
</evidence>
<gene>
    <name evidence="1" type="ORF">CBER1_10966</name>
</gene>